<keyword evidence="6" id="KW-0223">Dioxygenase</keyword>
<dbReference type="GO" id="GO:0004497">
    <property type="term" value="F:monooxygenase activity"/>
    <property type="evidence" value="ECO:0007669"/>
    <property type="project" value="UniProtKB-ARBA"/>
</dbReference>
<dbReference type="AlphaFoldDB" id="A0A4Q7EIL5"/>
<dbReference type="InterPro" id="IPR050584">
    <property type="entry name" value="Cholesterol_7-desaturase"/>
</dbReference>
<keyword evidence="7" id="KW-1185">Reference proteome</keyword>
<dbReference type="Gene3D" id="2.102.10.10">
    <property type="entry name" value="Rieske [2Fe-2S] iron-sulphur domain"/>
    <property type="match status" value="1"/>
</dbReference>
<keyword evidence="1" id="KW-0001">2Fe-2S</keyword>
<proteinExistence type="predicted"/>
<accession>A0A4Q7EIL5</accession>
<evidence type="ECO:0000259" key="5">
    <source>
        <dbReference type="PROSITE" id="PS51296"/>
    </source>
</evidence>
<dbReference type="GO" id="GO:0051537">
    <property type="term" value="F:2 iron, 2 sulfur cluster binding"/>
    <property type="evidence" value="ECO:0007669"/>
    <property type="project" value="UniProtKB-KW"/>
</dbReference>
<dbReference type="SUPFAM" id="SSF50022">
    <property type="entry name" value="ISP domain"/>
    <property type="match status" value="1"/>
</dbReference>
<dbReference type="GO" id="GO:0046872">
    <property type="term" value="F:metal ion binding"/>
    <property type="evidence" value="ECO:0007669"/>
    <property type="project" value="UniProtKB-KW"/>
</dbReference>
<reference evidence="6 7" key="1">
    <citation type="submission" date="2018-11" db="EMBL/GenBank/DDBJ databases">
        <title>Whole genome sequencing of an environmental sample.</title>
        <authorList>
            <person name="Sarangi A.N."/>
            <person name="Singh D."/>
            <person name="Tripathy S."/>
        </authorList>
    </citation>
    <scope>NUCLEOTIDE SEQUENCE [LARGE SCALE GENOMIC DNA]</scope>
    <source>
        <strain evidence="6 7">Lakshadweep</strain>
    </source>
</reference>
<dbReference type="GO" id="GO:0051213">
    <property type="term" value="F:dioxygenase activity"/>
    <property type="evidence" value="ECO:0007669"/>
    <property type="project" value="UniProtKB-KW"/>
</dbReference>
<evidence type="ECO:0000313" key="6">
    <source>
        <dbReference type="EMBL" id="RZM82918.1"/>
    </source>
</evidence>
<evidence type="ECO:0000256" key="4">
    <source>
        <dbReference type="ARBA" id="ARBA00023014"/>
    </source>
</evidence>
<dbReference type="PANTHER" id="PTHR21266:SF57">
    <property type="entry name" value="3-CHLOROBENZOATE-3,4-DIOXYGENASE"/>
    <property type="match status" value="1"/>
</dbReference>
<evidence type="ECO:0000256" key="1">
    <source>
        <dbReference type="ARBA" id="ARBA00022714"/>
    </source>
</evidence>
<feature type="domain" description="Rieske" evidence="5">
    <location>
        <begin position="32"/>
        <end position="135"/>
    </location>
</feature>
<dbReference type="EMBL" id="QVFV01000001">
    <property type="protein sequence ID" value="RZM82918.1"/>
    <property type="molecule type" value="Genomic_DNA"/>
</dbReference>
<dbReference type="PANTHER" id="PTHR21266">
    <property type="entry name" value="IRON-SULFUR DOMAIN CONTAINING PROTEIN"/>
    <property type="match status" value="1"/>
</dbReference>
<dbReference type="Pfam" id="PF00355">
    <property type="entry name" value="Rieske"/>
    <property type="match status" value="1"/>
</dbReference>
<dbReference type="OrthoDB" id="477744at2"/>
<protein>
    <submittedName>
        <fullName evidence="6">Aromatic ring-hydroxylating dioxygenase subunit alpha</fullName>
    </submittedName>
</protein>
<sequence>MVALPSQSGADLTVAAGGRQDVRSLGPNPNHWYVVARSAEVTDQPLGATFWGEAIVLYRDTEGHIQALEDRCPHRQVKLSEGEVTDGELECIYHGWRFDAAGQCSHVPYLADHQKLPSCQLKTYPVQDLNGFVWLFPGDRDQLERENIQPMGLPEWEHINYIASFTVIDVESHYSFLIENLMDMYHGRLHDDLQAWANPVLDTLEATDQRVDVLYNAQSYYRIDKIWSVSQLFIPALRQLHPEELRVSYVYPHWVSTLGQDFKICCLFCPISPTHTRAYLIHFTSLKRFHRLHKLPMAFRRFVKNRLFNAAQGLLAGLVKQDVLMLEQEQVAYLKNPDYKGPELNRALINVQKLIRQQAQQD</sequence>
<keyword evidence="4" id="KW-0411">Iron-sulfur</keyword>
<dbReference type="PROSITE" id="PS51296">
    <property type="entry name" value="RIESKE"/>
    <property type="match status" value="1"/>
</dbReference>
<dbReference type="InterPro" id="IPR036922">
    <property type="entry name" value="Rieske_2Fe-2S_sf"/>
</dbReference>
<evidence type="ECO:0000313" key="7">
    <source>
        <dbReference type="Proteomes" id="UP000292459"/>
    </source>
</evidence>
<dbReference type="RefSeq" id="WP_044151113.1">
    <property type="nucleotide sequence ID" value="NZ_QVFV01000001.1"/>
</dbReference>
<comment type="caution">
    <text evidence="6">The sequence shown here is derived from an EMBL/GenBank/DDBJ whole genome shotgun (WGS) entry which is preliminary data.</text>
</comment>
<evidence type="ECO:0000256" key="3">
    <source>
        <dbReference type="ARBA" id="ARBA00023004"/>
    </source>
</evidence>
<dbReference type="SUPFAM" id="SSF55961">
    <property type="entry name" value="Bet v1-like"/>
    <property type="match status" value="1"/>
</dbReference>
<dbReference type="InterPro" id="IPR017941">
    <property type="entry name" value="Rieske_2Fe-2S"/>
</dbReference>
<keyword evidence="2" id="KW-0479">Metal-binding</keyword>
<keyword evidence="6" id="KW-0560">Oxidoreductase</keyword>
<organism evidence="6 7">
    <name type="scientific">Leptolyngbya iicbica LK</name>
    <dbReference type="NCBI Taxonomy" id="2294035"/>
    <lineage>
        <taxon>Bacteria</taxon>
        <taxon>Bacillati</taxon>
        <taxon>Cyanobacteriota</taxon>
        <taxon>Cyanophyceae</taxon>
        <taxon>Leptolyngbyales</taxon>
        <taxon>Leptolyngbyaceae</taxon>
        <taxon>Leptolyngbya group</taxon>
        <taxon>Leptolyngbya</taxon>
        <taxon>Leptolyngbya iicbica</taxon>
    </lineage>
</organism>
<evidence type="ECO:0000256" key="2">
    <source>
        <dbReference type="ARBA" id="ARBA00022723"/>
    </source>
</evidence>
<dbReference type="Proteomes" id="UP000292459">
    <property type="component" value="Unassembled WGS sequence"/>
</dbReference>
<gene>
    <name evidence="6" type="ORF">DYY88_06900</name>
</gene>
<dbReference type="GO" id="GO:0016705">
    <property type="term" value="F:oxidoreductase activity, acting on paired donors, with incorporation or reduction of molecular oxygen"/>
    <property type="evidence" value="ECO:0007669"/>
    <property type="project" value="UniProtKB-ARBA"/>
</dbReference>
<name>A0A4Q7EIL5_9CYAN</name>
<keyword evidence="3" id="KW-0408">Iron</keyword>
<dbReference type="CDD" id="cd03469">
    <property type="entry name" value="Rieske_RO_Alpha_N"/>
    <property type="match status" value="1"/>
</dbReference>